<feature type="chain" id="PRO_5020305360" evidence="1">
    <location>
        <begin position="42"/>
        <end position="171"/>
    </location>
</feature>
<name>A0A4U5WNT3_STRLS</name>
<comment type="caution">
    <text evidence="2">The sequence shown here is derived from an EMBL/GenBank/DDBJ whole genome shotgun (WGS) entry which is preliminary data.</text>
</comment>
<sequence>MPAIAYGEGDSALRRTRITAVLSAALLASALAVIAAPTAQADDFDNLYSEQVCNENWGGSSFKFHIWYNSGQNGSFRNIGSSVYDFNALRPGDGHAYPLKFCNFGASSPWPGSGQNIKNNAASGENDHYKYTARVFFYSGYKGAQDVMAPYQHIDQFRNVYNNNASFQWTS</sequence>
<accession>A0A4U5WNT3</accession>
<gene>
    <name evidence="2" type="ORF">E4U91_28265</name>
</gene>
<keyword evidence="3" id="KW-1185">Reference proteome</keyword>
<evidence type="ECO:0000313" key="2">
    <source>
        <dbReference type="EMBL" id="TKT03590.1"/>
    </source>
</evidence>
<evidence type="ECO:0000256" key="1">
    <source>
        <dbReference type="SAM" id="SignalP"/>
    </source>
</evidence>
<dbReference type="Proteomes" id="UP000305929">
    <property type="component" value="Unassembled WGS sequence"/>
</dbReference>
<evidence type="ECO:0000313" key="3">
    <source>
        <dbReference type="Proteomes" id="UP000305929"/>
    </source>
</evidence>
<protein>
    <submittedName>
        <fullName evidence="2">Uncharacterized protein</fullName>
    </submittedName>
</protein>
<dbReference type="EMBL" id="SZNQ01000001">
    <property type="protein sequence ID" value="TKT03590.1"/>
    <property type="molecule type" value="Genomic_DNA"/>
</dbReference>
<proteinExistence type="predicted"/>
<reference evidence="2 3" key="1">
    <citation type="submission" date="2019-04" db="EMBL/GenBank/DDBJ databases">
        <title>Streptomyces lasaliensis sp. nov., an Actinomycete isolated from soil which produces the polyether antibiotic lasalocid.</title>
        <authorList>
            <person name="Erwin G."/>
            <person name="Haber C."/>
        </authorList>
    </citation>
    <scope>NUCLEOTIDE SEQUENCE [LARGE SCALE GENOMIC DNA]</scope>
    <source>
        <strain evidence="2 3">X-537</strain>
    </source>
</reference>
<feature type="signal peptide" evidence="1">
    <location>
        <begin position="1"/>
        <end position="41"/>
    </location>
</feature>
<dbReference type="OrthoDB" id="2677885at2"/>
<keyword evidence="1" id="KW-0732">Signal</keyword>
<organism evidence="2 3">
    <name type="scientific">Streptomyces lasalocidi</name>
    <name type="common">Streptomyces lasaliensis</name>
    <dbReference type="NCBI Taxonomy" id="324833"/>
    <lineage>
        <taxon>Bacteria</taxon>
        <taxon>Bacillati</taxon>
        <taxon>Actinomycetota</taxon>
        <taxon>Actinomycetes</taxon>
        <taxon>Kitasatosporales</taxon>
        <taxon>Streptomycetaceae</taxon>
        <taxon>Streptomyces</taxon>
    </lineage>
</organism>
<dbReference type="RefSeq" id="WP_137309437.1">
    <property type="nucleotide sequence ID" value="NZ_SZNQ01000001.1"/>
</dbReference>
<dbReference type="AlphaFoldDB" id="A0A4U5WNT3"/>